<dbReference type="PROSITE" id="PS00370">
    <property type="entry name" value="PEP_ENZYMES_PHOS_SITE"/>
    <property type="match status" value="1"/>
</dbReference>
<dbReference type="InterPro" id="IPR008279">
    <property type="entry name" value="PEP-util_enz_mobile_dom"/>
</dbReference>
<feature type="domain" description="PEP-utilising enzyme mobile" evidence="17">
    <location>
        <begin position="516"/>
        <end position="596"/>
    </location>
</feature>
<organism evidence="20 21">
    <name type="scientific">Bradyrhizobium cytisi</name>
    <dbReference type="NCBI Taxonomy" id="515489"/>
    <lineage>
        <taxon>Bacteria</taxon>
        <taxon>Pseudomonadati</taxon>
        <taxon>Pseudomonadota</taxon>
        <taxon>Alphaproteobacteria</taxon>
        <taxon>Hyphomicrobiales</taxon>
        <taxon>Nitrobacteraceae</taxon>
        <taxon>Bradyrhizobium</taxon>
    </lineage>
</organism>
<feature type="binding site" evidence="14">
    <location>
        <position position="860"/>
    </location>
    <ligand>
        <name>substrate</name>
    </ligand>
</feature>
<dbReference type="InterPro" id="IPR023151">
    <property type="entry name" value="PEP_util_CS"/>
</dbReference>
<evidence type="ECO:0000256" key="16">
    <source>
        <dbReference type="SAM" id="MobiDB-lite"/>
    </source>
</evidence>
<dbReference type="InterPro" id="IPR010121">
    <property type="entry name" value="Pyruvate_phosphate_dikinase"/>
</dbReference>
<dbReference type="PROSITE" id="PS00742">
    <property type="entry name" value="PEP_ENZYMES_2"/>
    <property type="match status" value="1"/>
</dbReference>
<evidence type="ECO:0000256" key="8">
    <source>
        <dbReference type="ARBA" id="ARBA00022741"/>
    </source>
</evidence>
<accession>A0A5S4WZ23</accession>
<feature type="active site" description="Tele-phosphohistidine intermediate" evidence="13">
    <location>
        <position position="548"/>
    </location>
</feature>
<feature type="binding site" evidence="15">
    <location>
        <position position="838"/>
    </location>
    <ligand>
        <name>Mg(2+)</name>
        <dbReference type="ChEBI" id="CHEBI:18420"/>
    </ligand>
</feature>
<evidence type="ECO:0000256" key="3">
    <source>
        <dbReference type="ARBA" id="ARBA00007837"/>
    </source>
</evidence>
<dbReference type="InterPro" id="IPR002192">
    <property type="entry name" value="PPDK_AMP/ATP-bd"/>
</dbReference>
<keyword evidence="7 15" id="KW-0479">Metal-binding</keyword>
<dbReference type="SUPFAM" id="SSF52009">
    <property type="entry name" value="Phosphohistidine domain"/>
    <property type="match status" value="1"/>
</dbReference>
<dbReference type="EMBL" id="VSSR01000012">
    <property type="protein sequence ID" value="TYL86573.1"/>
    <property type="molecule type" value="Genomic_DNA"/>
</dbReference>
<dbReference type="GO" id="GO:0050242">
    <property type="term" value="F:pyruvate, phosphate dikinase activity"/>
    <property type="evidence" value="ECO:0007669"/>
    <property type="project" value="UniProtKB-EC"/>
</dbReference>
<dbReference type="GO" id="GO:0016301">
    <property type="term" value="F:kinase activity"/>
    <property type="evidence" value="ECO:0007669"/>
    <property type="project" value="UniProtKB-KW"/>
</dbReference>
<dbReference type="PIRSF" id="PIRSF000853">
    <property type="entry name" value="PPDK"/>
    <property type="match status" value="1"/>
</dbReference>
<keyword evidence="11 15" id="KW-0460">Magnesium</keyword>
<evidence type="ECO:0000259" key="18">
    <source>
        <dbReference type="Pfam" id="PF01326"/>
    </source>
</evidence>
<proteinExistence type="inferred from homology"/>
<dbReference type="EC" id="2.7.9.1" evidence="4"/>
<evidence type="ECO:0000256" key="2">
    <source>
        <dbReference type="ARBA" id="ARBA00003144"/>
    </source>
</evidence>
<dbReference type="Gene3D" id="3.30.470.20">
    <property type="entry name" value="ATP-grasp fold, B domain"/>
    <property type="match status" value="1"/>
</dbReference>
<comment type="similarity">
    <text evidence="3">Belongs to the PEP-utilizing enzyme family.</text>
</comment>
<evidence type="ECO:0000313" key="21">
    <source>
        <dbReference type="Proteomes" id="UP000324853"/>
    </source>
</evidence>
<dbReference type="InterPro" id="IPR000121">
    <property type="entry name" value="PEP_util_C"/>
</dbReference>
<keyword evidence="20" id="KW-0670">Pyruvate</keyword>
<protein>
    <recommendedName>
        <fullName evidence="5">Pyruvate, phosphate dikinase</fullName>
        <ecNumber evidence="4">2.7.9.1</ecNumber>
    </recommendedName>
    <alternativeName>
        <fullName evidence="12">Pyruvate, orthophosphate dikinase</fullName>
    </alternativeName>
</protein>
<evidence type="ECO:0000256" key="9">
    <source>
        <dbReference type="ARBA" id="ARBA00022777"/>
    </source>
</evidence>
<dbReference type="Gene3D" id="1.10.189.10">
    <property type="entry name" value="Pyruvate Phosphate Dikinase, domain 2"/>
    <property type="match status" value="1"/>
</dbReference>
<feature type="binding site" evidence="15">
    <location>
        <position position="862"/>
    </location>
    <ligand>
        <name>Mg(2+)</name>
        <dbReference type="ChEBI" id="CHEBI:18420"/>
    </ligand>
</feature>
<evidence type="ECO:0000256" key="13">
    <source>
        <dbReference type="PIRSR" id="PIRSR000853-1"/>
    </source>
</evidence>
<evidence type="ECO:0000256" key="7">
    <source>
        <dbReference type="ARBA" id="ARBA00022723"/>
    </source>
</evidence>
<dbReference type="Pfam" id="PF00391">
    <property type="entry name" value="PEP-utilizers"/>
    <property type="match status" value="1"/>
</dbReference>
<evidence type="ECO:0000256" key="4">
    <source>
        <dbReference type="ARBA" id="ARBA00011994"/>
    </source>
</evidence>
<keyword evidence="10" id="KW-0067">ATP-binding</keyword>
<dbReference type="Pfam" id="PF02896">
    <property type="entry name" value="PEP-utilizers_C"/>
    <property type="match status" value="1"/>
</dbReference>
<reference evidence="20 21" key="1">
    <citation type="submission" date="2019-08" db="EMBL/GenBank/DDBJ databases">
        <title>Bradyrhizobium hipponensis sp. nov., a rhizobium isolated from a Lupinus angustifolius root nodule in Tunisia.</title>
        <authorList>
            <person name="Off K."/>
            <person name="Rejili M."/>
            <person name="Mars M."/>
            <person name="Brachmann A."/>
            <person name="Marin M."/>
        </authorList>
    </citation>
    <scope>NUCLEOTIDE SEQUENCE [LARGE SCALE GENOMIC DNA]</scope>
    <source>
        <strain evidence="20 21">CTAW11</strain>
    </source>
</reference>
<dbReference type="GO" id="GO:0005524">
    <property type="term" value="F:ATP binding"/>
    <property type="evidence" value="ECO:0007669"/>
    <property type="project" value="UniProtKB-KW"/>
</dbReference>
<feature type="binding site" evidence="14">
    <location>
        <position position="654"/>
    </location>
    <ligand>
        <name>substrate</name>
    </ligand>
</feature>
<dbReference type="SUPFAM" id="SSF51621">
    <property type="entry name" value="Phosphoenolpyruvate/pyruvate domain"/>
    <property type="match status" value="1"/>
</dbReference>
<dbReference type="AlphaFoldDB" id="A0A5S4WZ23"/>
<dbReference type="Gene3D" id="1.20.80.30">
    <property type="match status" value="1"/>
</dbReference>
<feature type="domain" description="Pyruvate phosphate dikinase AMP/ATP-binding" evidence="18">
    <location>
        <begin position="101"/>
        <end position="138"/>
    </location>
</feature>
<evidence type="ECO:0000259" key="17">
    <source>
        <dbReference type="Pfam" id="PF00391"/>
    </source>
</evidence>
<keyword evidence="21" id="KW-1185">Reference proteome</keyword>
<evidence type="ECO:0000256" key="10">
    <source>
        <dbReference type="ARBA" id="ARBA00022840"/>
    </source>
</evidence>
<dbReference type="InterPro" id="IPR040442">
    <property type="entry name" value="Pyrv_kinase-like_dom_sf"/>
</dbReference>
<keyword evidence="9 20" id="KW-0418">Kinase</keyword>
<dbReference type="PANTHER" id="PTHR22931">
    <property type="entry name" value="PHOSPHOENOLPYRUVATE DIKINASE-RELATED"/>
    <property type="match status" value="1"/>
</dbReference>
<feature type="compositionally biased region" description="Low complexity" evidence="16">
    <location>
        <begin position="35"/>
        <end position="58"/>
    </location>
</feature>
<dbReference type="InterPro" id="IPR015813">
    <property type="entry name" value="Pyrv/PenolPyrv_kinase-like_dom"/>
</dbReference>
<dbReference type="InterPro" id="IPR018274">
    <property type="entry name" value="PEP_util_AS"/>
</dbReference>
<dbReference type="SUPFAM" id="SSF56059">
    <property type="entry name" value="Glutathione synthetase ATP-binding domain-like"/>
    <property type="match status" value="1"/>
</dbReference>
<feature type="domain" description="PEP-utilising enzyme C-terminal" evidence="19">
    <location>
        <begin position="611"/>
        <end position="962"/>
    </location>
</feature>
<name>A0A5S4WZ23_9BRAD</name>
<dbReference type="NCBIfam" id="NF004531">
    <property type="entry name" value="PRK05878.1"/>
    <property type="match status" value="1"/>
</dbReference>
<comment type="function">
    <text evidence="2">Catalyzes the reversible phosphorylation of pyruvate and phosphate.</text>
</comment>
<keyword evidence="8" id="KW-0547">Nucleotide-binding</keyword>
<evidence type="ECO:0000256" key="6">
    <source>
        <dbReference type="ARBA" id="ARBA00022679"/>
    </source>
</evidence>
<dbReference type="Gene3D" id="3.20.20.60">
    <property type="entry name" value="Phosphoenolpyruvate-binding domains"/>
    <property type="match status" value="1"/>
</dbReference>
<feature type="binding site" evidence="14">
    <location>
        <position position="710"/>
    </location>
    <ligand>
        <name>substrate</name>
    </ligand>
</feature>
<feature type="binding site" evidence="14">
    <location>
        <position position="862"/>
    </location>
    <ligand>
        <name>substrate</name>
    </ligand>
</feature>
<dbReference type="OrthoDB" id="9765468at2"/>
<evidence type="ECO:0000256" key="11">
    <source>
        <dbReference type="ARBA" id="ARBA00022842"/>
    </source>
</evidence>
<dbReference type="PANTHER" id="PTHR22931:SF9">
    <property type="entry name" value="PYRUVATE, PHOSPHATE DIKINASE 1, CHLOROPLASTIC"/>
    <property type="match status" value="1"/>
</dbReference>
<evidence type="ECO:0000259" key="19">
    <source>
        <dbReference type="Pfam" id="PF02896"/>
    </source>
</evidence>
<dbReference type="InterPro" id="IPR013815">
    <property type="entry name" value="ATP_grasp_subdomain_1"/>
</dbReference>
<evidence type="ECO:0000313" key="20">
    <source>
        <dbReference type="EMBL" id="TYL86573.1"/>
    </source>
</evidence>
<keyword evidence="6 20" id="KW-0808">Transferase</keyword>
<feature type="binding site" evidence="14">
    <location>
        <position position="859"/>
    </location>
    <ligand>
        <name>substrate</name>
    </ligand>
</feature>
<dbReference type="GO" id="GO:0046872">
    <property type="term" value="F:metal ion binding"/>
    <property type="evidence" value="ECO:0007669"/>
    <property type="project" value="UniProtKB-KW"/>
</dbReference>
<sequence>MQAMAKAASKPKKLPAKSKPSTKVKTVPAARKALPKTAPKPVAKAQAKAAAKPAAKPAAKAVTKPAAPKAAAKAAPAAAKAGKWVYTFGDGKAEGRSEMRDLLGGKGANLAEMANLGLPVPPGFTIPASVCTYFYAHGKSYPKELQSQVEKALDYVGKLTGKVFGDTKNPLLVSVRSGARASMPGMMDTVLNLGLNDETVEALSELSGDRRFAYDSYRRFITMYSDVVLGFEHHHFEEILDTFKDGQGYTLDTDLTADDWVDLVGKYKDAVARETGKDFPQDPHDQLWGALGAVFSSWMNARAVTYRKLHDIPESWGTAVNVQAMVFGNMGETSATGVAFTRNPSTGESKLYGEFLINAQGEDVVAGIRTPQDITEEARKESGSDKASMEAAMPEAFKELTRIYTLLEKHYRDMQDMEFTVEQGKLWMLQTRGGKRTAKAALRIAVELANEGLITKKEAVMRIDPASLDQLLHPTIDPNAKRDVIATGLPASPGAASGEIVFSSDEAAKLQGDGRKVVLVRIETSPEDIHGMHAAEGILTTRGGMTSHAAVVARGMGKPCVSGCGTIRVDYGRGTMSIGSRTFKAGDVITIDGSLGQVLAGRMPMIEPELSGEFGTLMKWADQVRKIGVRVNGDTPEDARTAIKFGAEGIGLCRTEHMFFEETRIRTVREMILSEDEQSRRAALAKLLPMQRADFVELFEIMKGLPVTIRLLDPPLHEFLPHTHAEVEEVARAMNTDPRRLADRARELSEFNPMLGFRGCRIAIAYPEIAEMQARAIFEAAVEAEKRTGKAVGLEVMVPLIATKMELDLVKARIDSTAKAVMRDTNTKLTYQVGTMIELPRACLLAGEIAESAEFFSFGTNDLTQTTYGISRDDAASFLGPYVSKGILAVDPFVALDQEGVGELVKIGVARGRKTRPKLKVGICGEHGGDPASVAFCHNIGLDYVSCSPYRVPIARLAAAQAALGKAVASQA</sequence>
<gene>
    <name evidence="20" type="ORF">FXB38_06840</name>
</gene>
<dbReference type="Gene3D" id="3.30.1490.20">
    <property type="entry name" value="ATP-grasp fold, A domain"/>
    <property type="match status" value="1"/>
</dbReference>
<evidence type="ECO:0000256" key="12">
    <source>
        <dbReference type="ARBA" id="ARBA00032883"/>
    </source>
</evidence>
<dbReference type="NCBIfam" id="TIGR01828">
    <property type="entry name" value="pyru_phos_dikin"/>
    <property type="match status" value="1"/>
</dbReference>
<comment type="cofactor">
    <cofactor evidence="1 15">
        <name>Mg(2+)</name>
        <dbReference type="ChEBI" id="CHEBI:18420"/>
    </cofactor>
</comment>
<feature type="domain" description="Pyruvate phosphate dikinase AMP/ATP-binding" evidence="18">
    <location>
        <begin position="140"/>
        <end position="445"/>
    </location>
</feature>
<dbReference type="Proteomes" id="UP000324853">
    <property type="component" value="Unassembled WGS sequence"/>
</dbReference>
<dbReference type="InterPro" id="IPR036637">
    <property type="entry name" value="Phosphohistidine_dom_sf"/>
</dbReference>
<feature type="active site" description="Proton donor" evidence="13">
    <location>
        <position position="924"/>
    </location>
</feature>
<evidence type="ECO:0000256" key="15">
    <source>
        <dbReference type="PIRSR" id="PIRSR000853-3"/>
    </source>
</evidence>
<evidence type="ECO:0000256" key="14">
    <source>
        <dbReference type="PIRSR" id="PIRSR000853-2"/>
    </source>
</evidence>
<feature type="binding site" evidence="14">
    <location>
        <position position="861"/>
    </location>
    <ligand>
        <name>substrate</name>
    </ligand>
</feature>
<evidence type="ECO:0000256" key="1">
    <source>
        <dbReference type="ARBA" id="ARBA00001946"/>
    </source>
</evidence>
<dbReference type="Pfam" id="PF01326">
    <property type="entry name" value="PPDK_N"/>
    <property type="match status" value="2"/>
</dbReference>
<comment type="caution">
    <text evidence="20">The sequence shown here is derived from an EMBL/GenBank/DDBJ whole genome shotgun (WGS) entry which is preliminary data.</text>
</comment>
<feature type="region of interest" description="Disordered" evidence="16">
    <location>
        <begin position="1"/>
        <end position="58"/>
    </location>
</feature>
<feature type="binding site" evidence="14">
    <location>
        <position position="838"/>
    </location>
    <ligand>
        <name>substrate</name>
    </ligand>
</feature>
<dbReference type="Gene3D" id="3.50.30.10">
    <property type="entry name" value="Phosphohistidine domain"/>
    <property type="match status" value="1"/>
</dbReference>
<evidence type="ECO:0000256" key="5">
    <source>
        <dbReference type="ARBA" id="ARBA00020138"/>
    </source>
</evidence>
<feature type="compositionally biased region" description="Basic residues" evidence="16">
    <location>
        <begin position="9"/>
        <end position="22"/>
    </location>
</feature>